<gene>
    <name evidence="1" type="ORF">FE784_32355</name>
</gene>
<dbReference type="AlphaFoldDB" id="A0A5C4T1X6"/>
<accession>A0A5C4T1X6</accession>
<dbReference type="GO" id="GO:0005975">
    <property type="term" value="P:carbohydrate metabolic process"/>
    <property type="evidence" value="ECO:0007669"/>
    <property type="project" value="InterPro"/>
</dbReference>
<dbReference type="InterPro" id="IPR008183">
    <property type="entry name" value="Aldose_1/G6P_1-epimerase"/>
</dbReference>
<dbReference type="RefSeq" id="WP_139606390.1">
    <property type="nucleotide sequence ID" value="NZ_VDCQ01000065.1"/>
</dbReference>
<organism evidence="1 2">
    <name type="scientific">Paenibacillus hemerocallicola</name>
    <dbReference type="NCBI Taxonomy" id="1172614"/>
    <lineage>
        <taxon>Bacteria</taxon>
        <taxon>Bacillati</taxon>
        <taxon>Bacillota</taxon>
        <taxon>Bacilli</taxon>
        <taxon>Bacillales</taxon>
        <taxon>Paenibacillaceae</taxon>
        <taxon>Paenibacillus</taxon>
    </lineage>
</organism>
<sequence length="284" mass="32425">MLEHSVHLTYRDWSAVILPSFGANTVRLRHGDKDLLRFPETLEQLRAAPYLYGMPLLMPPNRTEGGTFAFDGRAYRLQINEPRHRNHIHGFMADAPFLLKQLSESQATSVYENDGERYPFRFRMTVTSKLDEQGFYQQVDIANCSNADIPVMLGFHTAFLQPETFSVPIGKRWETNERHIPTGRLLELTEQEQEYRQGCRPRGLPISGFYTAAGHLALIGDYGYRASDNFTQWVLFNGGGDQDFLCIEPQSGPVNGLNRRDGYIRLKKGESAQFWTAICRGGER</sequence>
<dbReference type="GO" id="GO:0016853">
    <property type="term" value="F:isomerase activity"/>
    <property type="evidence" value="ECO:0007669"/>
    <property type="project" value="InterPro"/>
</dbReference>
<dbReference type="CDD" id="cd01081">
    <property type="entry name" value="Aldose_epim"/>
    <property type="match status" value="1"/>
</dbReference>
<dbReference type="InterPro" id="IPR011013">
    <property type="entry name" value="Gal_mutarotase_sf_dom"/>
</dbReference>
<evidence type="ECO:0000313" key="1">
    <source>
        <dbReference type="EMBL" id="TNJ62119.1"/>
    </source>
</evidence>
<dbReference type="Pfam" id="PF01263">
    <property type="entry name" value="Aldose_epim"/>
    <property type="match status" value="1"/>
</dbReference>
<dbReference type="SUPFAM" id="SSF74650">
    <property type="entry name" value="Galactose mutarotase-like"/>
    <property type="match status" value="1"/>
</dbReference>
<dbReference type="InterPro" id="IPR014718">
    <property type="entry name" value="GH-type_carb-bd"/>
</dbReference>
<dbReference type="Gene3D" id="2.70.98.10">
    <property type="match status" value="1"/>
</dbReference>
<keyword evidence="2" id="KW-1185">Reference proteome</keyword>
<evidence type="ECO:0000313" key="2">
    <source>
        <dbReference type="Proteomes" id="UP000307943"/>
    </source>
</evidence>
<name>A0A5C4T1X6_9BACL</name>
<dbReference type="Proteomes" id="UP000307943">
    <property type="component" value="Unassembled WGS sequence"/>
</dbReference>
<dbReference type="EMBL" id="VDCQ01000065">
    <property type="protein sequence ID" value="TNJ62119.1"/>
    <property type="molecule type" value="Genomic_DNA"/>
</dbReference>
<reference evidence="1 2" key="1">
    <citation type="submission" date="2019-05" db="EMBL/GenBank/DDBJ databases">
        <title>We sequenced the genome of Paenibacillus hemerocallicola KCTC 33185 for further insight into its adaptation and study the phylogeny of Paenibacillus.</title>
        <authorList>
            <person name="Narsing Rao M.P."/>
        </authorList>
    </citation>
    <scope>NUCLEOTIDE SEQUENCE [LARGE SCALE GENOMIC DNA]</scope>
    <source>
        <strain evidence="1 2">KCTC 33185</strain>
    </source>
</reference>
<comment type="caution">
    <text evidence="1">The sequence shown here is derived from an EMBL/GenBank/DDBJ whole genome shotgun (WGS) entry which is preliminary data.</text>
</comment>
<protein>
    <submittedName>
        <fullName evidence="1">Aldose 1-epimerase</fullName>
    </submittedName>
</protein>
<dbReference type="OrthoDB" id="9795355at2"/>
<dbReference type="GO" id="GO:0030246">
    <property type="term" value="F:carbohydrate binding"/>
    <property type="evidence" value="ECO:0007669"/>
    <property type="project" value="InterPro"/>
</dbReference>
<proteinExistence type="predicted"/>